<gene>
    <name evidence="2" type="ORF">LHA35_22785</name>
</gene>
<evidence type="ECO:0000313" key="3">
    <source>
        <dbReference type="Proteomes" id="UP001139311"/>
    </source>
</evidence>
<evidence type="ECO:0000256" key="1">
    <source>
        <dbReference type="SAM" id="Phobius"/>
    </source>
</evidence>
<comment type="caution">
    <text evidence="2">The sequence shown here is derived from an EMBL/GenBank/DDBJ whole genome shotgun (WGS) entry which is preliminary data.</text>
</comment>
<dbReference type="RefSeq" id="WP_226612450.1">
    <property type="nucleotide sequence ID" value="NZ_JAJAQI010000046.1"/>
</dbReference>
<dbReference type="EMBL" id="JAJAQI010000046">
    <property type="protein sequence ID" value="MCB4824559.1"/>
    <property type="molecule type" value="Genomic_DNA"/>
</dbReference>
<name>A0A9X1LA93_9PROT</name>
<feature type="transmembrane region" description="Helical" evidence="1">
    <location>
        <begin position="38"/>
        <end position="63"/>
    </location>
</feature>
<organism evidence="2 3">
    <name type="scientific">Roseicella aerolata</name>
    <dbReference type="NCBI Taxonomy" id="2883479"/>
    <lineage>
        <taxon>Bacteria</taxon>
        <taxon>Pseudomonadati</taxon>
        <taxon>Pseudomonadota</taxon>
        <taxon>Alphaproteobacteria</taxon>
        <taxon>Acetobacterales</taxon>
        <taxon>Roseomonadaceae</taxon>
        <taxon>Roseicella</taxon>
    </lineage>
</organism>
<dbReference type="Proteomes" id="UP001139311">
    <property type="component" value="Unassembled WGS sequence"/>
</dbReference>
<accession>A0A9X1LA93</accession>
<protein>
    <submittedName>
        <fullName evidence="2">Uncharacterized protein</fullName>
    </submittedName>
</protein>
<keyword evidence="1" id="KW-0812">Transmembrane</keyword>
<evidence type="ECO:0000313" key="2">
    <source>
        <dbReference type="EMBL" id="MCB4824559.1"/>
    </source>
</evidence>
<keyword evidence="1" id="KW-0472">Membrane</keyword>
<keyword evidence="3" id="KW-1185">Reference proteome</keyword>
<keyword evidence="1" id="KW-1133">Transmembrane helix</keyword>
<proteinExistence type="predicted"/>
<sequence length="66" mass="6655">MRTGLLGHAPVAVAVLVEVARGVAGVVVVLTGNFLPSLVAVAVLVEVAGLVARVVMVLTGLFLRHG</sequence>
<reference evidence="2" key="1">
    <citation type="submission" date="2021-10" db="EMBL/GenBank/DDBJ databases">
        <title>Roseicella aerolatum sp. nov., isolated from aerosols of e-waste dismantling site.</title>
        <authorList>
            <person name="Qin T."/>
        </authorList>
    </citation>
    <scope>NUCLEOTIDE SEQUENCE</scope>
    <source>
        <strain evidence="2">GB24</strain>
    </source>
</reference>
<dbReference type="AlphaFoldDB" id="A0A9X1LA93"/>